<proteinExistence type="inferred from homology"/>
<feature type="region of interest" description="Disordered" evidence="2">
    <location>
        <begin position="140"/>
        <end position="177"/>
    </location>
</feature>
<dbReference type="GO" id="GO:0051879">
    <property type="term" value="F:Hsp90 protein binding"/>
    <property type="evidence" value="ECO:0007669"/>
    <property type="project" value="InterPro"/>
</dbReference>
<feature type="domain" description="CS" evidence="3">
    <location>
        <begin position="5"/>
        <end position="90"/>
    </location>
</feature>
<dbReference type="PROSITE" id="PS51203">
    <property type="entry name" value="CS"/>
    <property type="match status" value="1"/>
</dbReference>
<dbReference type="GO" id="GO:0005829">
    <property type="term" value="C:cytosol"/>
    <property type="evidence" value="ECO:0007669"/>
    <property type="project" value="TreeGrafter"/>
</dbReference>
<dbReference type="OrthoDB" id="1564555at2759"/>
<accession>A0A9W7YBS0</accession>
<evidence type="ECO:0000256" key="1">
    <source>
        <dbReference type="ARBA" id="ARBA00025733"/>
    </source>
</evidence>
<dbReference type="InterPro" id="IPR008978">
    <property type="entry name" value="HSP20-like_chaperone"/>
</dbReference>
<dbReference type="AlphaFoldDB" id="A0A9W7YBS0"/>
<reference evidence="4" key="1">
    <citation type="submission" date="2022-07" db="EMBL/GenBank/DDBJ databases">
        <title>Phylogenomic reconstructions and comparative analyses of Kickxellomycotina fungi.</title>
        <authorList>
            <person name="Reynolds N.K."/>
            <person name="Stajich J.E."/>
            <person name="Barry K."/>
            <person name="Grigoriev I.V."/>
            <person name="Crous P."/>
            <person name="Smith M.E."/>
        </authorList>
    </citation>
    <scope>NUCLEOTIDE SEQUENCE</scope>
    <source>
        <strain evidence="4">BCRC 34381</strain>
    </source>
</reference>
<dbReference type="Pfam" id="PF04969">
    <property type="entry name" value="CS"/>
    <property type="match status" value="1"/>
</dbReference>
<dbReference type="GO" id="GO:0005634">
    <property type="term" value="C:nucleus"/>
    <property type="evidence" value="ECO:0007669"/>
    <property type="project" value="TreeGrafter"/>
</dbReference>
<dbReference type="SUPFAM" id="SSF49764">
    <property type="entry name" value="HSP20-like chaperones"/>
    <property type="match status" value="1"/>
</dbReference>
<evidence type="ECO:0000256" key="2">
    <source>
        <dbReference type="SAM" id="MobiDB-lite"/>
    </source>
</evidence>
<evidence type="ECO:0000313" key="4">
    <source>
        <dbReference type="EMBL" id="KAJ1735660.1"/>
    </source>
</evidence>
<protein>
    <submittedName>
        <fullName evidence="4">P23 chaperone protein wos2</fullName>
    </submittedName>
</protein>
<dbReference type="InterPro" id="IPR007052">
    <property type="entry name" value="CS_dom"/>
</dbReference>
<sequence length="177" mass="19490">MTSTVRHPSVLWAQRENVIYLTIELHDAQDAKIDLKEESIDFSNTTDDHAYAFHLDFFKPVKTEAKKSATGFKTLLLIDKKEDEWWPRLTKESHKLTFLKTDFDHWKDEDDSDNEDAGLPGMDFSQLGGMGGMGGMPDFSSLGGMGGMPDFGSMGDMPGGDSDDDGEDGADDDGADA</sequence>
<dbReference type="PANTHER" id="PTHR22932:SF1">
    <property type="entry name" value="CO-CHAPERONE PROTEIN DAF-41"/>
    <property type="match status" value="1"/>
</dbReference>
<dbReference type="PANTHER" id="PTHR22932">
    <property type="entry name" value="TELOMERASE-BINDING PROTEIN P23 HSP90 CO-CHAPERONE"/>
    <property type="match status" value="1"/>
</dbReference>
<gene>
    <name evidence="4" type="primary">wos2_1</name>
    <name evidence="4" type="ORF">LPJ61_000418</name>
</gene>
<dbReference type="GO" id="GO:0051087">
    <property type="term" value="F:protein-folding chaperone binding"/>
    <property type="evidence" value="ECO:0007669"/>
    <property type="project" value="TreeGrafter"/>
</dbReference>
<dbReference type="GO" id="GO:0051131">
    <property type="term" value="P:chaperone-mediated protein complex assembly"/>
    <property type="evidence" value="ECO:0007669"/>
    <property type="project" value="TreeGrafter"/>
</dbReference>
<dbReference type="InterPro" id="IPR045250">
    <property type="entry name" value="p23-like"/>
</dbReference>
<evidence type="ECO:0000259" key="3">
    <source>
        <dbReference type="PROSITE" id="PS51203"/>
    </source>
</evidence>
<name>A0A9W7YBS0_9FUNG</name>
<dbReference type="GO" id="GO:0006457">
    <property type="term" value="P:protein folding"/>
    <property type="evidence" value="ECO:0007669"/>
    <property type="project" value="TreeGrafter"/>
</dbReference>
<comment type="caution">
    <text evidence="4">The sequence shown here is derived from an EMBL/GenBank/DDBJ whole genome shotgun (WGS) entry which is preliminary data.</text>
</comment>
<organism evidence="4 5">
    <name type="scientific">Coemansia biformis</name>
    <dbReference type="NCBI Taxonomy" id="1286918"/>
    <lineage>
        <taxon>Eukaryota</taxon>
        <taxon>Fungi</taxon>
        <taxon>Fungi incertae sedis</taxon>
        <taxon>Zoopagomycota</taxon>
        <taxon>Kickxellomycotina</taxon>
        <taxon>Kickxellomycetes</taxon>
        <taxon>Kickxellales</taxon>
        <taxon>Kickxellaceae</taxon>
        <taxon>Coemansia</taxon>
    </lineage>
</organism>
<dbReference type="Gene3D" id="2.60.40.790">
    <property type="match status" value="1"/>
</dbReference>
<dbReference type="CDD" id="cd06465">
    <property type="entry name" value="p23_hB-ind1_like"/>
    <property type="match status" value="1"/>
</dbReference>
<dbReference type="Proteomes" id="UP001143981">
    <property type="component" value="Unassembled WGS sequence"/>
</dbReference>
<evidence type="ECO:0000313" key="5">
    <source>
        <dbReference type="Proteomes" id="UP001143981"/>
    </source>
</evidence>
<dbReference type="FunFam" id="2.60.40.790:FF:000013">
    <property type="entry name" value="Very-long-chain (3R)-3-hydroxyacyl-CoA dehydratase"/>
    <property type="match status" value="1"/>
</dbReference>
<dbReference type="EMBL" id="JANBOI010000016">
    <property type="protein sequence ID" value="KAJ1735660.1"/>
    <property type="molecule type" value="Genomic_DNA"/>
</dbReference>
<keyword evidence="5" id="KW-1185">Reference proteome</keyword>
<feature type="compositionally biased region" description="Low complexity" evidence="2">
    <location>
        <begin position="150"/>
        <end position="160"/>
    </location>
</feature>
<comment type="similarity">
    <text evidence="1">Belongs to the p23/wos2 family.</text>
</comment>
<feature type="compositionally biased region" description="Acidic residues" evidence="2">
    <location>
        <begin position="161"/>
        <end position="177"/>
    </location>
</feature>